<sequence length="1069" mass="122503">MSLPHPSPPPAEREGSEDPDSPPPPSKRPRQEEASGVSRAGWQPPRGPGVEPVWRWRPSSFPRLLARQTAGVAGVEGGWGPGVGGPARGVKIWNVAWQKNEFPFSSRSWGSGWRASGRPGEPGRREGEVFRVVRGDSSQAEARSPSTPAGLIHGVAHQTPKERDGVLKFPSSVRPPESPFLDVTSNEEEEENRCRVDGVMPSEWKENSISSSVLKISKSQNLPSLEIAKLSYFRGSITTSILEFPKDLNSNMSFVYLKEIAKKKNDKLEAYVWDFTNIYWCQNRPDVEKQEVQDDKKIVDAEYNFPDYFEGIPQSNSNQNALEKKKGLLSTIYHYSSIKCVRDSKKNSTVILANAHWKGAKRSWDSFIPVRLEKSQGWDSSVRHILKRNRQNCWIIESYKSNRENMKNTGEILNLPQLLELDFLHNDYPCTKLTNIQTQQSKPLMIGNVGNQKTLIKIVLLSGEGQKDTMLQLRYTMKNDFLLGNTLHSIIDDSMINWYGILRYERQINVKDKLVIARNMFMDIRNAILHKYLQAGVSDDLIDILKANIIFFLNTFDFLSRIENDSELQLIVHLNYPKNSIVGNHTVRILTFSRPLQNSLKPLLKKRKLSETKQVLEGPKKQNIDSISMTTKDKCLLIFEAYKKFPLPIYFDYAGENSLTNVFNFKITSCPEQHTNVESWACHSYTERKQDHDTVSHFNFKYIFENFFNIKQQAIPISQNTLHSEQNKTIAHMLNFENLPSEIEGKKYNFTFPKEVKVTASNLTKTLRVYKGIHLEKEEKDRFFPMGRICSVQAVSLMSEKVNVEETKFVSQNHRADKNEYKSIFRESKPANSKPFHLKTDSILCVNHQFETDSSEENNECFQASVVKCLSTEALTIAKDFEMKSKFDLVLEELCRFHEISNENEVLSTVEKHKSQGNYIGASNDVEEAKVERRKDLNIFAANKTCTVSLPCDKIASPTMLKRYQSLFKWKTAPGVREREVLSEYCYPRRSEKKILYSASEEACKPPLPNRHAFLPDECKEEKINDLLKEGRHFSQGIARVQPLKTCNRPIRIGLSRKARLAQLHPYLK</sequence>
<feature type="domain" description="RAD51 interacting motif" evidence="2">
    <location>
        <begin position="1031"/>
        <end position="1068"/>
    </location>
</feature>
<dbReference type="OrthoDB" id="9934401at2759"/>
<dbReference type="CTD" id="729475"/>
<gene>
    <name evidence="4" type="primary">Rad51ap2</name>
</gene>
<proteinExistence type="predicted"/>
<evidence type="ECO:0000313" key="3">
    <source>
        <dbReference type="Proteomes" id="UP000081671"/>
    </source>
</evidence>
<evidence type="ECO:0000313" key="4">
    <source>
        <dbReference type="RefSeq" id="XP_012869005.1"/>
    </source>
</evidence>
<dbReference type="Proteomes" id="UP000081671">
    <property type="component" value="Unplaced"/>
</dbReference>
<reference evidence="4" key="1">
    <citation type="submission" date="2025-08" db="UniProtKB">
        <authorList>
            <consortium name="RefSeq"/>
        </authorList>
    </citation>
    <scope>IDENTIFICATION</scope>
    <source>
        <tissue evidence="4">Kidney</tissue>
    </source>
</reference>
<dbReference type="GeneID" id="105983608"/>
<dbReference type="AlphaFoldDB" id="A0A1S3EYM1"/>
<dbReference type="Pfam" id="PF15696">
    <property type="entry name" value="RAD51_interact"/>
    <property type="match status" value="1"/>
</dbReference>
<name>A0A1S3EYM1_DIPOR</name>
<accession>A0A1S3EYM1</accession>
<dbReference type="InterPro" id="IPR053355">
    <property type="entry name" value="RAD51-associated"/>
</dbReference>
<protein>
    <submittedName>
        <fullName evidence="4">RAD51-associated protein 2</fullName>
    </submittedName>
</protein>
<evidence type="ECO:0000259" key="2">
    <source>
        <dbReference type="Pfam" id="PF15696"/>
    </source>
</evidence>
<feature type="region of interest" description="Disordered" evidence="1">
    <location>
        <begin position="168"/>
        <end position="188"/>
    </location>
</feature>
<feature type="region of interest" description="Disordered" evidence="1">
    <location>
        <begin position="1"/>
        <end position="54"/>
    </location>
</feature>
<dbReference type="PANTHER" id="PTHR39229">
    <property type="entry name" value="MCG1037962"/>
    <property type="match status" value="1"/>
</dbReference>
<dbReference type="InterPro" id="IPR031419">
    <property type="entry name" value="RAD51_interact"/>
</dbReference>
<dbReference type="InParanoid" id="A0A1S3EYM1"/>
<dbReference type="PANTHER" id="PTHR39229:SF1">
    <property type="entry name" value="RAD51-ASSOCIATED PROTEIN 2"/>
    <property type="match status" value="1"/>
</dbReference>
<feature type="compositionally biased region" description="Pro residues" evidence="1">
    <location>
        <begin position="1"/>
        <end position="10"/>
    </location>
</feature>
<dbReference type="GO" id="GO:0032991">
    <property type="term" value="C:protein-containing complex"/>
    <property type="evidence" value="ECO:0007669"/>
    <property type="project" value="TreeGrafter"/>
</dbReference>
<keyword evidence="3" id="KW-1185">Reference proteome</keyword>
<dbReference type="FunCoup" id="A0A1S3EYM1">
    <property type="interactions" value="1"/>
</dbReference>
<dbReference type="KEGG" id="dord:105983608"/>
<dbReference type="RefSeq" id="XP_012869005.1">
    <property type="nucleotide sequence ID" value="XM_013013551.1"/>
</dbReference>
<evidence type="ECO:0000256" key="1">
    <source>
        <dbReference type="SAM" id="MobiDB-lite"/>
    </source>
</evidence>
<organism evidence="3 4">
    <name type="scientific">Dipodomys ordii</name>
    <name type="common">Ord's kangaroo rat</name>
    <dbReference type="NCBI Taxonomy" id="10020"/>
    <lineage>
        <taxon>Eukaryota</taxon>
        <taxon>Metazoa</taxon>
        <taxon>Chordata</taxon>
        <taxon>Craniata</taxon>
        <taxon>Vertebrata</taxon>
        <taxon>Euteleostomi</taxon>
        <taxon>Mammalia</taxon>
        <taxon>Eutheria</taxon>
        <taxon>Euarchontoglires</taxon>
        <taxon>Glires</taxon>
        <taxon>Rodentia</taxon>
        <taxon>Castorimorpha</taxon>
        <taxon>Heteromyidae</taxon>
        <taxon>Dipodomyinae</taxon>
        <taxon>Dipodomys</taxon>
    </lineage>
</organism>